<dbReference type="Pfam" id="PF22936">
    <property type="entry name" value="Pol_BBD"/>
    <property type="match status" value="1"/>
</dbReference>
<dbReference type="InterPro" id="IPR039537">
    <property type="entry name" value="Retrotran_Ty1/copia-like"/>
</dbReference>
<dbReference type="EMBL" id="LSYV01000408">
    <property type="protein sequence ID" value="KXZ41532.1"/>
    <property type="molecule type" value="Genomic_DNA"/>
</dbReference>
<evidence type="ECO:0000313" key="7">
    <source>
        <dbReference type="Proteomes" id="UP000075714"/>
    </source>
</evidence>
<dbReference type="SMART" id="SM00343">
    <property type="entry name" value="ZnF_C2HC"/>
    <property type="match status" value="1"/>
</dbReference>
<proteinExistence type="predicted"/>
<evidence type="ECO:0000259" key="4">
    <source>
        <dbReference type="PROSITE" id="PS50158"/>
    </source>
</evidence>
<dbReference type="PANTHER" id="PTHR42648">
    <property type="entry name" value="TRANSPOSASE, PUTATIVE-RELATED"/>
    <property type="match status" value="1"/>
</dbReference>
<organism evidence="6 7">
    <name type="scientific">Gonium pectorale</name>
    <name type="common">Green alga</name>
    <dbReference type="NCBI Taxonomy" id="33097"/>
    <lineage>
        <taxon>Eukaryota</taxon>
        <taxon>Viridiplantae</taxon>
        <taxon>Chlorophyta</taxon>
        <taxon>core chlorophytes</taxon>
        <taxon>Chlorophyceae</taxon>
        <taxon>CS clade</taxon>
        <taxon>Chlamydomonadales</taxon>
        <taxon>Volvocaceae</taxon>
        <taxon>Gonium</taxon>
    </lineage>
</organism>
<feature type="compositionally biased region" description="Low complexity" evidence="3">
    <location>
        <begin position="96"/>
        <end position="112"/>
    </location>
</feature>
<gene>
    <name evidence="6" type="ORF">GPECTOR_411g256</name>
</gene>
<dbReference type="AlphaFoldDB" id="A0A150FV91"/>
<evidence type="ECO:0000313" key="6">
    <source>
        <dbReference type="EMBL" id="KXZ41532.1"/>
    </source>
</evidence>
<dbReference type="PROSITE" id="PS50994">
    <property type="entry name" value="INTEGRASE"/>
    <property type="match status" value="1"/>
</dbReference>
<accession>A0A150FV91</accession>
<dbReference type="GO" id="GO:0008233">
    <property type="term" value="F:peptidase activity"/>
    <property type="evidence" value="ECO:0007669"/>
    <property type="project" value="UniProtKB-KW"/>
</dbReference>
<evidence type="ECO:0000256" key="2">
    <source>
        <dbReference type="PROSITE-ProRule" id="PRU00047"/>
    </source>
</evidence>
<dbReference type="SUPFAM" id="SSF53098">
    <property type="entry name" value="Ribonuclease H-like"/>
    <property type="match status" value="1"/>
</dbReference>
<evidence type="ECO:0000259" key="5">
    <source>
        <dbReference type="PROSITE" id="PS50994"/>
    </source>
</evidence>
<dbReference type="GO" id="GO:0003676">
    <property type="term" value="F:nucleic acid binding"/>
    <property type="evidence" value="ECO:0007669"/>
    <property type="project" value="InterPro"/>
</dbReference>
<dbReference type="InterPro" id="IPR054722">
    <property type="entry name" value="PolX-like_BBD"/>
</dbReference>
<keyword evidence="1" id="KW-0378">Hydrolase</keyword>
<dbReference type="PANTHER" id="PTHR42648:SF28">
    <property type="entry name" value="TRANSPOSON-ENCODED PROTEIN WITH RIBONUCLEASE H-LIKE AND RETROVIRUS ZINC FINGER-LIKE DOMAINS"/>
    <property type="match status" value="1"/>
</dbReference>
<evidence type="ECO:0000256" key="3">
    <source>
        <dbReference type="SAM" id="MobiDB-lite"/>
    </source>
</evidence>
<comment type="caution">
    <text evidence="6">The sequence shown here is derived from an EMBL/GenBank/DDBJ whole genome shotgun (WGS) entry which is preliminary data.</text>
</comment>
<feature type="domain" description="Integrase catalytic" evidence="5">
    <location>
        <begin position="357"/>
        <end position="481"/>
    </location>
</feature>
<dbReference type="PROSITE" id="PS50158">
    <property type="entry name" value="ZF_CCHC"/>
    <property type="match status" value="1"/>
</dbReference>
<dbReference type="SUPFAM" id="SSF57756">
    <property type="entry name" value="Retrovirus zinc finger-like domains"/>
    <property type="match status" value="1"/>
</dbReference>
<feature type="compositionally biased region" description="Basic and acidic residues" evidence="3">
    <location>
        <begin position="470"/>
        <end position="481"/>
    </location>
</feature>
<protein>
    <recommendedName>
        <fullName evidence="8">Integrase catalytic domain-containing protein</fullName>
    </recommendedName>
</protein>
<reference evidence="7" key="1">
    <citation type="journal article" date="2016" name="Nat. Commun.">
        <title>The Gonium pectorale genome demonstrates co-option of cell cycle regulation during the evolution of multicellularity.</title>
        <authorList>
            <person name="Hanschen E.R."/>
            <person name="Marriage T.N."/>
            <person name="Ferris P.J."/>
            <person name="Hamaji T."/>
            <person name="Toyoda A."/>
            <person name="Fujiyama A."/>
            <person name="Neme R."/>
            <person name="Noguchi H."/>
            <person name="Minakuchi Y."/>
            <person name="Suzuki M."/>
            <person name="Kawai-Toyooka H."/>
            <person name="Smith D.R."/>
            <person name="Sparks H."/>
            <person name="Anderson J."/>
            <person name="Bakaric R."/>
            <person name="Luria V."/>
            <person name="Karger A."/>
            <person name="Kirschner M.W."/>
            <person name="Durand P.M."/>
            <person name="Michod R.E."/>
            <person name="Nozaki H."/>
            <person name="Olson B.J."/>
        </authorList>
    </citation>
    <scope>NUCLEOTIDE SEQUENCE [LARGE SCALE GENOMIC DNA]</scope>
    <source>
        <strain evidence="7">NIES-2863</strain>
    </source>
</reference>
<keyword evidence="2" id="KW-0479">Metal-binding</keyword>
<name>A0A150FV91_GONPE</name>
<dbReference type="Pfam" id="PF00665">
    <property type="entry name" value="rve"/>
    <property type="match status" value="1"/>
</dbReference>
<dbReference type="Pfam" id="PF13976">
    <property type="entry name" value="gag_pre-integrs"/>
    <property type="match status" value="1"/>
</dbReference>
<sequence length="481" mass="52302">MGLPDEYCSAVSSLLTSARGLALSVNEVKATLQREEERLRVRAEKANAQAGPSVAALAARFGSSAGVCHYCNKPGHYERECRKRIADESAAGGAKGKYQPQRGKPKQQRQPGNGRERVTSLAVKVVEAATLPAQVDALIASSDQGFASYYRFDSGSDVHLTGFKEDFTTFDANAAPIVVKGIGPGNLVSAGKGSVQLMQVIDGVKTAVTFEDVYYVPGCDFRLLSTDSITAKGYRLLASGDVQYMQRSEQAKTLFGIKRIWRTYLIGTRLSDGRMYIKAQTAHQLERRQALTVLKESAELWHRRYGHLSYGALAELAAGDMVSGMAISAATAREAKKANSESPCAVCETTKQTRRQFPSRPKAAAAVMERVHMDVCGPMRVPASNGARYVATFLDEYSGYSLVRCVATKDDVPRVLQETLLLMENQAGAQLREVQSDRGGEYVGGAVANFLRGKGVRHNTSAPYTPEQNGRAERLNRTLLE</sequence>
<feature type="compositionally biased region" description="Polar residues" evidence="3">
    <location>
        <begin position="458"/>
        <end position="468"/>
    </location>
</feature>
<dbReference type="InterPro" id="IPR025724">
    <property type="entry name" value="GAG-pre-integrase_dom"/>
</dbReference>
<keyword evidence="2" id="KW-0863">Zinc-finger</keyword>
<keyword evidence="1" id="KW-0645">Protease</keyword>
<dbReference type="STRING" id="33097.A0A150FV91"/>
<dbReference type="InterPro" id="IPR036875">
    <property type="entry name" value="Znf_CCHC_sf"/>
</dbReference>
<feature type="region of interest" description="Disordered" evidence="3">
    <location>
        <begin position="457"/>
        <end position="481"/>
    </location>
</feature>
<feature type="domain" description="CCHC-type" evidence="4">
    <location>
        <begin position="68"/>
        <end position="83"/>
    </location>
</feature>
<dbReference type="InterPro" id="IPR001584">
    <property type="entry name" value="Integrase_cat-core"/>
</dbReference>
<dbReference type="GO" id="GO:0008270">
    <property type="term" value="F:zinc ion binding"/>
    <property type="evidence" value="ECO:0007669"/>
    <property type="project" value="UniProtKB-KW"/>
</dbReference>
<dbReference type="Proteomes" id="UP000075714">
    <property type="component" value="Unassembled WGS sequence"/>
</dbReference>
<dbReference type="InterPro" id="IPR012337">
    <property type="entry name" value="RNaseH-like_sf"/>
</dbReference>
<evidence type="ECO:0008006" key="8">
    <source>
        <dbReference type="Google" id="ProtNLM"/>
    </source>
</evidence>
<dbReference type="GO" id="GO:0006508">
    <property type="term" value="P:proteolysis"/>
    <property type="evidence" value="ECO:0007669"/>
    <property type="project" value="UniProtKB-KW"/>
</dbReference>
<keyword evidence="7" id="KW-1185">Reference proteome</keyword>
<dbReference type="InterPro" id="IPR036397">
    <property type="entry name" value="RNaseH_sf"/>
</dbReference>
<dbReference type="InterPro" id="IPR001878">
    <property type="entry name" value="Znf_CCHC"/>
</dbReference>
<feature type="region of interest" description="Disordered" evidence="3">
    <location>
        <begin position="91"/>
        <end position="118"/>
    </location>
</feature>
<keyword evidence="2" id="KW-0862">Zinc</keyword>
<dbReference type="GO" id="GO:0015074">
    <property type="term" value="P:DNA integration"/>
    <property type="evidence" value="ECO:0007669"/>
    <property type="project" value="InterPro"/>
</dbReference>
<dbReference type="Gene3D" id="3.30.420.10">
    <property type="entry name" value="Ribonuclease H-like superfamily/Ribonuclease H"/>
    <property type="match status" value="1"/>
</dbReference>
<dbReference type="OrthoDB" id="545096at2759"/>
<evidence type="ECO:0000256" key="1">
    <source>
        <dbReference type="ARBA" id="ARBA00022670"/>
    </source>
</evidence>